<dbReference type="RefSeq" id="XP_749770.1">
    <property type="nucleotide sequence ID" value="XM_744677.1"/>
</dbReference>
<reference evidence="1 2" key="1">
    <citation type="journal article" date="2005" name="Nature">
        <title>Genomic sequence of the pathogenic and allergenic filamentous fungus Aspergillus fumigatus.</title>
        <authorList>
            <person name="Nierman W.C."/>
            <person name="Pain A."/>
            <person name="Anderson M.J."/>
            <person name="Wortman J.R."/>
            <person name="Kim H.S."/>
            <person name="Arroyo J."/>
            <person name="Berriman M."/>
            <person name="Abe K."/>
            <person name="Archer D.B."/>
            <person name="Bermejo C."/>
            <person name="Bennett J."/>
            <person name="Bowyer P."/>
            <person name="Chen D."/>
            <person name="Collins M."/>
            <person name="Coulsen R."/>
            <person name="Davies R."/>
            <person name="Dyer P.S."/>
            <person name="Farman M."/>
            <person name="Fedorova N."/>
            <person name="Fedorova N."/>
            <person name="Feldblyum T.V."/>
            <person name="Fischer R."/>
            <person name="Fosker N."/>
            <person name="Fraser A."/>
            <person name="Garcia J.L."/>
            <person name="Garcia M.J."/>
            <person name="Goble A."/>
            <person name="Goldman G.H."/>
            <person name="Gomi K."/>
            <person name="Griffith-Jones S."/>
            <person name="Gwilliam R."/>
            <person name="Haas B."/>
            <person name="Haas H."/>
            <person name="Harris D."/>
            <person name="Horiuchi H."/>
            <person name="Huang J."/>
            <person name="Humphray S."/>
            <person name="Jimenez J."/>
            <person name="Keller N."/>
            <person name="Khouri H."/>
            <person name="Kitamoto K."/>
            <person name="Kobayashi T."/>
            <person name="Konzack S."/>
            <person name="Kulkarni R."/>
            <person name="Kumagai T."/>
            <person name="Lafon A."/>
            <person name="Latge J.P."/>
            <person name="Li W."/>
            <person name="Lord A."/>
            <person name="Lu C."/>
            <person name="Majoros W.H."/>
            <person name="May G.S."/>
            <person name="Miller B.L."/>
            <person name="Mohamoud Y."/>
            <person name="Molina M."/>
            <person name="Monod M."/>
            <person name="Mouyna I."/>
            <person name="Mulligan S."/>
            <person name="Murphy L."/>
            <person name="O'Neil S."/>
            <person name="Paulsen I."/>
            <person name="Penalva M.A."/>
            <person name="Pertea M."/>
            <person name="Price C."/>
            <person name="Pritchard B.L."/>
            <person name="Quail M.A."/>
            <person name="Rabbinowitsch E."/>
            <person name="Rawlins N."/>
            <person name="Rajandream M.A."/>
            <person name="Reichard U."/>
            <person name="Renauld H."/>
            <person name="Robson G.D."/>
            <person name="Rodriguez de Cordoba S."/>
            <person name="Rodriguez-Pena J.M."/>
            <person name="Ronning C.M."/>
            <person name="Rutter S."/>
            <person name="Salzberg S.L."/>
            <person name="Sanchez M."/>
            <person name="Sanchez-Ferrero J.C."/>
            <person name="Saunders D."/>
            <person name="Seeger K."/>
            <person name="Squares R."/>
            <person name="Squares S."/>
            <person name="Takeuchi M."/>
            <person name="Tekaia F."/>
            <person name="Turner G."/>
            <person name="Vazquez de Aldana C.R."/>
            <person name="Weidman J."/>
            <person name="White O."/>
            <person name="Woodward J."/>
            <person name="Yu J.H."/>
            <person name="Fraser C."/>
            <person name="Galagan J.E."/>
            <person name="Asai K."/>
            <person name="Machida M."/>
            <person name="Hall N."/>
            <person name="Barrell B."/>
            <person name="Denning D.W."/>
        </authorList>
    </citation>
    <scope>NUCLEOTIDE SEQUENCE [LARGE SCALE GENOMIC DNA]</scope>
    <source>
        <strain evidence="1 2">Af293</strain>
    </source>
</reference>
<dbReference type="InParanoid" id="Q4WL50"/>
<dbReference type="HOGENOM" id="CLU_1142383_0_0_1"/>
<protein>
    <submittedName>
        <fullName evidence="1">Uncharacterized protein</fullName>
    </submittedName>
</protein>
<dbReference type="KEGG" id="afm:AFUA_1G00180"/>
<organism evidence="1 2">
    <name type="scientific">Aspergillus fumigatus (strain ATCC MYA-4609 / CBS 101355 / FGSC A1100 / Af293)</name>
    <name type="common">Neosartorya fumigata</name>
    <dbReference type="NCBI Taxonomy" id="330879"/>
    <lineage>
        <taxon>Eukaryota</taxon>
        <taxon>Fungi</taxon>
        <taxon>Dikarya</taxon>
        <taxon>Ascomycota</taxon>
        <taxon>Pezizomycotina</taxon>
        <taxon>Eurotiomycetes</taxon>
        <taxon>Eurotiomycetidae</taxon>
        <taxon>Eurotiales</taxon>
        <taxon>Aspergillaceae</taxon>
        <taxon>Aspergillus</taxon>
        <taxon>Aspergillus subgen. Fumigati</taxon>
    </lineage>
</organism>
<comment type="caution">
    <text evidence="1">The sequence shown here is derived from an EMBL/GenBank/DDBJ whole genome shotgun (WGS) entry which is preliminary data.</text>
</comment>
<dbReference type="VEuPathDB" id="FungiDB:Afu1g00180"/>
<sequence>MSADYPPVCLFPAQSSVNFSLFHPFPIMLLAIVESHKGKSSWQPKPQTSSPVATTATNPISSFTHSLIRTSSASTTRIVPQHTATTSSRSFTQMVLVEPADSHSLKFHPGNIVKFSPRTLDVSVGDTVWFYSLNGSFILYNTTLEAPCTRLVRYGDDAYKRVIFQVNSTEPLFLIGSQDHDIYSCCPSNYFALNPGAQKDQFFHSIGRICQVVSVTHPSNVYPTMTGTIVVEPNGDVITTLGV</sequence>
<dbReference type="OrthoDB" id="1921208at2759"/>
<evidence type="ECO:0000313" key="1">
    <source>
        <dbReference type="EMBL" id="EAL87732.1"/>
    </source>
</evidence>
<evidence type="ECO:0000313" key="2">
    <source>
        <dbReference type="Proteomes" id="UP000002530"/>
    </source>
</evidence>
<gene>
    <name evidence="1" type="ORF">AFUA_1G00180</name>
</gene>
<name>Q4WL50_ASPFU</name>
<dbReference type="GeneID" id="3507786"/>
<dbReference type="Proteomes" id="UP000002530">
    <property type="component" value="Unassembled WGS sequence"/>
</dbReference>
<accession>Q4WL50</accession>
<dbReference type="AlphaFoldDB" id="Q4WL50"/>
<proteinExistence type="predicted"/>
<keyword evidence="2" id="KW-1185">Reference proteome</keyword>
<dbReference type="EMBL" id="AAHF01000007">
    <property type="protein sequence ID" value="EAL87732.1"/>
    <property type="molecule type" value="Genomic_DNA"/>
</dbReference>